<evidence type="ECO:0000256" key="4">
    <source>
        <dbReference type="ARBA" id="ARBA00008905"/>
    </source>
</evidence>
<dbReference type="InterPro" id="IPR007676">
    <property type="entry name" value="Ribophorin_I"/>
</dbReference>
<comment type="subcellular location">
    <subcellularLocation>
        <location evidence="2 10">Endoplasmic reticulum membrane</location>
        <topology evidence="2 10">Single-pass type I membrane protein</topology>
    </subcellularLocation>
</comment>
<dbReference type="GO" id="GO:0018279">
    <property type="term" value="P:protein N-linked glycosylation via asparagine"/>
    <property type="evidence" value="ECO:0007669"/>
    <property type="project" value="TreeGrafter"/>
</dbReference>
<evidence type="ECO:0000256" key="6">
    <source>
        <dbReference type="ARBA" id="ARBA00022729"/>
    </source>
</evidence>
<dbReference type="PANTHER" id="PTHR21049:SF0">
    <property type="entry name" value="DOLICHYL-DIPHOSPHOOLIGOSACCHARIDE--PROTEIN GLYCOSYLTRANSFERASE SUBUNIT 1"/>
    <property type="match status" value="1"/>
</dbReference>
<dbReference type="OrthoDB" id="310030at2759"/>
<comment type="pathway">
    <text evidence="3 10">Protein modification; protein glycosylation.</text>
</comment>
<organism evidence="11 12">
    <name type="scientific">Coemansia brasiliensis</name>
    <dbReference type="NCBI Taxonomy" id="2650707"/>
    <lineage>
        <taxon>Eukaryota</taxon>
        <taxon>Fungi</taxon>
        <taxon>Fungi incertae sedis</taxon>
        <taxon>Zoopagomycota</taxon>
        <taxon>Kickxellomycotina</taxon>
        <taxon>Kickxellomycetes</taxon>
        <taxon>Kickxellales</taxon>
        <taxon>Kickxellaceae</taxon>
        <taxon>Coemansia</taxon>
    </lineage>
</organism>
<dbReference type="Proteomes" id="UP001139887">
    <property type="component" value="Unassembled WGS sequence"/>
</dbReference>
<comment type="subunit">
    <text evidence="10">Component of the oligosaccharyltransferase (OST) complex.</text>
</comment>
<protein>
    <recommendedName>
        <fullName evidence="10">Dolichyl-diphosphooligosaccharide--protein glycosyltransferase subunit 1</fullName>
    </recommendedName>
</protein>
<proteinExistence type="inferred from homology"/>
<keyword evidence="12" id="KW-1185">Reference proteome</keyword>
<keyword evidence="6 10" id="KW-0732">Signal</keyword>
<gene>
    <name evidence="11" type="primary">OST1</name>
    <name evidence="11" type="ORF">IWW36_004332</name>
</gene>
<dbReference type="PANTHER" id="PTHR21049">
    <property type="entry name" value="RIBOPHORIN I"/>
    <property type="match status" value="1"/>
</dbReference>
<evidence type="ECO:0000256" key="7">
    <source>
        <dbReference type="ARBA" id="ARBA00022824"/>
    </source>
</evidence>
<evidence type="ECO:0000256" key="10">
    <source>
        <dbReference type="RuleBase" id="RU361143"/>
    </source>
</evidence>
<keyword evidence="8" id="KW-1133">Transmembrane helix</keyword>
<dbReference type="EMBL" id="JANBUW010000528">
    <property type="protein sequence ID" value="KAJ2846483.1"/>
    <property type="molecule type" value="Genomic_DNA"/>
</dbReference>
<evidence type="ECO:0000256" key="5">
    <source>
        <dbReference type="ARBA" id="ARBA00022692"/>
    </source>
</evidence>
<sequence length="423" mass="47330">MPHILSFLLALVLALATRSAAAAAASSGLVLTNVIRTVDLKALPAVSEQIGVVIQNNHDSKVVKSYMVKVPANKRDQLSEITVRERKSGAELPLVKVENNDDSSYQATFKQPLQPGDKISLNIDMVFLNTVVPQPAAIRQSDDQIWSWSDQVSIPSAYPVNKQKTVVKTPGDIKSFSQLNSTKNGKSVTFGPFAKSDSAMWDGQLAQVRFRDNSEQLEALEHRREYFVSHWANDLNILEYYALRNRAPAIADGFDKVKQTVSRFMKARDNFIKTLLVKVPADARQMYVVDEIGNVSTSAVTRPQRVDGDRFKIMQLKPRYPLAGQWNYTWWHGYSVPLSSHLRVKGARHALRVPFVGAITGSASQSNEIPVTAIKTHNTAVLKYQLRVTLPEGATNIQTHTPFAVDSLRMERQKYYFDFTGRT</sequence>
<evidence type="ECO:0000313" key="12">
    <source>
        <dbReference type="Proteomes" id="UP001139887"/>
    </source>
</evidence>
<keyword evidence="7 10" id="KW-0256">Endoplasmic reticulum</keyword>
<evidence type="ECO:0000313" key="11">
    <source>
        <dbReference type="EMBL" id="KAJ2846483.1"/>
    </source>
</evidence>
<reference evidence="11" key="1">
    <citation type="submission" date="2022-07" db="EMBL/GenBank/DDBJ databases">
        <title>Phylogenomic reconstructions and comparative analyses of Kickxellomycotina fungi.</title>
        <authorList>
            <person name="Reynolds N.K."/>
            <person name="Stajich J.E."/>
            <person name="Barry K."/>
            <person name="Grigoriev I.V."/>
            <person name="Crous P."/>
            <person name="Smith M.E."/>
        </authorList>
    </citation>
    <scope>NUCLEOTIDE SEQUENCE</scope>
    <source>
        <strain evidence="11">NRRL 1566</strain>
    </source>
</reference>
<evidence type="ECO:0000256" key="2">
    <source>
        <dbReference type="ARBA" id="ARBA00004115"/>
    </source>
</evidence>
<comment type="function">
    <text evidence="1 10">Subunit of the oligosaccharyl transferase (OST) complex that catalyzes the initial transfer of a defined glycan (Glc(3)Man(9)GlcNAc(2) in eukaryotes) from the lipid carrier dolichol-pyrophosphate to an asparagine residue within an Asn-X-Ser/Thr consensus motif in nascent polypeptide chains, the first step in protein N-glycosylation. N-glycosylation occurs cotranslationally and the complex associates with the Sec61 complex at the channel-forming translocon complex that mediates protein translocation across the endoplasmic reticulum (ER). All subunits are required for a maximal enzyme activity.</text>
</comment>
<feature type="chain" id="PRO_5041012316" description="Dolichyl-diphosphooligosaccharide--protein glycosyltransferase subunit 1" evidence="10">
    <location>
        <begin position="23"/>
        <end position="423"/>
    </location>
</feature>
<dbReference type="GO" id="GO:0008250">
    <property type="term" value="C:oligosaccharyltransferase complex"/>
    <property type="evidence" value="ECO:0007669"/>
    <property type="project" value="UniProtKB-UniRule"/>
</dbReference>
<feature type="non-terminal residue" evidence="11">
    <location>
        <position position="423"/>
    </location>
</feature>
<evidence type="ECO:0000256" key="9">
    <source>
        <dbReference type="ARBA" id="ARBA00023136"/>
    </source>
</evidence>
<keyword evidence="5" id="KW-0812">Transmembrane</keyword>
<evidence type="ECO:0000256" key="1">
    <source>
        <dbReference type="ARBA" id="ARBA00002791"/>
    </source>
</evidence>
<dbReference type="AlphaFoldDB" id="A0A9W8I5Y2"/>
<dbReference type="Pfam" id="PF04597">
    <property type="entry name" value="Ribophorin_I"/>
    <property type="match status" value="1"/>
</dbReference>
<feature type="signal peptide" evidence="10">
    <location>
        <begin position="1"/>
        <end position="22"/>
    </location>
</feature>
<keyword evidence="9" id="KW-0472">Membrane</keyword>
<evidence type="ECO:0000256" key="3">
    <source>
        <dbReference type="ARBA" id="ARBA00004922"/>
    </source>
</evidence>
<accession>A0A9W8I5Y2</accession>
<evidence type="ECO:0000256" key="8">
    <source>
        <dbReference type="ARBA" id="ARBA00022989"/>
    </source>
</evidence>
<comment type="similarity">
    <text evidence="4 10">Belongs to the OST1 family.</text>
</comment>
<comment type="caution">
    <text evidence="11">The sequence shown here is derived from an EMBL/GenBank/DDBJ whole genome shotgun (WGS) entry which is preliminary data.</text>
</comment>
<name>A0A9W8I5Y2_9FUNG</name>